<dbReference type="InParanoid" id="A0A1D6HUP5"/>
<accession>A0A1D6HUP5</accession>
<dbReference type="PaxDb" id="4577-GRMZM2G022616_P01"/>
<proteinExistence type="predicted"/>
<feature type="region of interest" description="Disordered" evidence="1">
    <location>
        <begin position="50"/>
        <end position="100"/>
    </location>
</feature>
<dbReference type="eggNOG" id="ENOG502SUZM">
    <property type="taxonomic scope" value="Eukaryota"/>
</dbReference>
<reference evidence="2" key="1">
    <citation type="submission" date="2015-12" db="EMBL/GenBank/DDBJ databases">
        <title>Update maize B73 reference genome by single molecule sequencing technologies.</title>
        <authorList>
            <consortium name="Maize Genome Sequencing Project"/>
            <person name="Ware D."/>
        </authorList>
    </citation>
    <scope>NUCLEOTIDE SEQUENCE [LARGE SCALE GENOMIC DNA]</scope>
    <source>
        <tissue evidence="2">Seedling</tissue>
    </source>
</reference>
<evidence type="ECO:0000256" key="1">
    <source>
        <dbReference type="SAM" id="MobiDB-lite"/>
    </source>
</evidence>
<evidence type="ECO:0000313" key="2">
    <source>
        <dbReference type="EMBL" id="ONM52025.1"/>
    </source>
</evidence>
<dbReference type="STRING" id="4577.A0A1D6HUP5"/>
<sequence>METVAGGIPLPIPEGPFLDVLSRLSIKDLHRSTSLSREWRLARRLHQLSREPSHDDKVGGDNRDGDDDGDGARGDDDGGNGSDWDEDEDEDSSREVGHGRDRACSGNYGLRFFDLLAKSMPVPEDTDTEFSFIELPDHVGTIDLLSSCNGLLLFGCTEEGSESYHSLGYVVCNPATKQWAAVPSSGWVVKQGEEREEEFESTFLFFDPSVPSRFLLIQFWHDEDAALDLVGDKGVHVYSSETGEWSNRSSEWKQFARGGEWGDRYGVMITSWLGSSFLNGMLHFFVQRMCEGDVLVVAIDGEGSVRRTIRWPLHMFSQPVFIGQSQGRLRCVSERRGLRRRQDEAQSHRVTPSYIDIDVLPEDHDEPEESQITMFAIRADDYEVVAVHPHGDLVYFVHRGNGDLIEYDMGGSYPEDEQVLRLCNLGHNFRAVTPYVPCFSMSSALHTNEELFDV</sequence>
<dbReference type="AlphaFoldDB" id="A0A1D6HUP5"/>
<dbReference type="PANTHER" id="PTHR35546:SF120">
    <property type="entry name" value="F-BOX DOMAIN-CONTAINING PROTEIN"/>
    <property type="match status" value="1"/>
</dbReference>
<organism evidence="2">
    <name type="scientific">Zea mays</name>
    <name type="common">Maize</name>
    <dbReference type="NCBI Taxonomy" id="4577"/>
    <lineage>
        <taxon>Eukaryota</taxon>
        <taxon>Viridiplantae</taxon>
        <taxon>Streptophyta</taxon>
        <taxon>Embryophyta</taxon>
        <taxon>Tracheophyta</taxon>
        <taxon>Spermatophyta</taxon>
        <taxon>Magnoliopsida</taxon>
        <taxon>Liliopsida</taxon>
        <taxon>Poales</taxon>
        <taxon>Poaceae</taxon>
        <taxon>PACMAD clade</taxon>
        <taxon>Panicoideae</taxon>
        <taxon>Andropogonodae</taxon>
        <taxon>Andropogoneae</taxon>
        <taxon>Tripsacinae</taxon>
        <taxon>Zea</taxon>
    </lineage>
</organism>
<dbReference type="OMA" id="NAGHAKT"/>
<dbReference type="IntAct" id="A0A1D6HUP5">
    <property type="interactions" value="2"/>
</dbReference>
<feature type="compositionally biased region" description="Basic and acidic residues" evidence="1">
    <location>
        <begin position="50"/>
        <end position="63"/>
    </location>
</feature>
<feature type="compositionally biased region" description="Acidic residues" evidence="1">
    <location>
        <begin position="83"/>
        <end position="92"/>
    </location>
</feature>
<dbReference type="GO" id="GO:0016301">
    <property type="term" value="F:kinase activity"/>
    <property type="evidence" value="ECO:0007669"/>
    <property type="project" value="UniProtKB-KW"/>
</dbReference>
<protein>
    <submittedName>
        <fullName evidence="2">Receptor-like kinase-like</fullName>
    </submittedName>
</protein>
<dbReference type="InterPro" id="IPR055290">
    <property type="entry name" value="At3g26010-like"/>
</dbReference>
<name>A0A1D6HUP5_MAIZE</name>
<keyword evidence="2" id="KW-0418">Kinase</keyword>
<dbReference type="PANTHER" id="PTHR35546">
    <property type="entry name" value="F-BOX PROTEIN INTERACTION DOMAIN PROTEIN-RELATED"/>
    <property type="match status" value="1"/>
</dbReference>
<keyword evidence="2" id="KW-0675">Receptor</keyword>
<dbReference type="EMBL" id="CM007650">
    <property type="protein sequence ID" value="ONM52025.1"/>
    <property type="molecule type" value="Genomic_DNA"/>
</dbReference>
<gene>
    <name evidence="2" type="ORF">ZEAMMB73_Zm00001d019044</name>
</gene>
<keyword evidence="2" id="KW-0808">Transferase</keyword>
<dbReference type="ExpressionAtlas" id="A0A1D6HUP5">
    <property type="expression patterns" value="baseline and differential"/>
</dbReference>